<evidence type="ECO:0000313" key="2">
    <source>
        <dbReference type="Proteomes" id="UP000202854"/>
    </source>
</evidence>
<dbReference type="EMBL" id="KX236333">
    <property type="protein sequence ID" value="ANH51352.1"/>
    <property type="molecule type" value="Genomic_DNA"/>
</dbReference>
<sequence length="201" mass="23612">MYSKFLNESSENLWVFAKNDIKLRKLILPVIQDNIEYVMFLNDRSIEEGKLKDICLDIEIFGVFEHYNIGNYKKIEPSIVVNVTDLKKDALKSIEDKLKNCKSKDEPVLSLKLDMITEYNVARLLEKEYYINNFTDIIQNELKSKQFKIVEGNIGKNVIELFNNYEESMIFTLKNDKVIKVNYQVGTKYNYLNSSLIIQKI</sequence>
<dbReference type="RefSeq" id="YP_009321658.1">
    <property type="nucleotide sequence ID" value="NC_031909.1"/>
</dbReference>
<proteinExistence type="predicted"/>
<dbReference type="GeneID" id="30306994"/>
<dbReference type="KEGG" id="vg:30306994"/>
<accession>A0A1B0XW78</accession>
<evidence type="ECO:0000313" key="1">
    <source>
        <dbReference type="EMBL" id="ANH51352.1"/>
    </source>
</evidence>
<organism evidence="1 2">
    <name type="scientific">Campylobacter phage PC14</name>
    <dbReference type="NCBI Taxonomy" id="1541686"/>
    <lineage>
        <taxon>Viruses</taxon>
        <taxon>Duplodnaviria</taxon>
        <taxon>Heunggongvirae</taxon>
        <taxon>Uroviricota</taxon>
        <taxon>Caudoviricetes</taxon>
        <taxon>Connertonviridae</taxon>
        <taxon>Fletchervirus</taxon>
        <taxon>Fletchervirus NCTC12673</taxon>
    </lineage>
</organism>
<protein>
    <submittedName>
        <fullName evidence="1">Uncharacterized protein</fullName>
    </submittedName>
</protein>
<gene>
    <name evidence="1" type="ORF">PC14_00059</name>
</gene>
<dbReference type="Proteomes" id="UP000202854">
    <property type="component" value="Segment"/>
</dbReference>
<name>A0A1B0XW78_9CAUD</name>
<reference evidence="1 2" key="1">
    <citation type="submission" date="2016-05" db="EMBL/GenBank/DDBJ databases">
        <title>Campylobacter bacteriophages isolated in Slovenia.</title>
        <authorList>
            <person name="Janez N."/>
            <person name="Peterka M."/>
            <person name="Accetto T."/>
        </authorList>
    </citation>
    <scope>NUCLEOTIDE SEQUENCE [LARGE SCALE GENOMIC DNA]</scope>
    <source>
        <strain evidence="1 2">PC14</strain>
    </source>
</reference>